<sequence>MAARVPLPEGLDVADPDQALQQFLGQSTWDERAVLRRYRATMAAKLADPAAVFVIDDTTFPKQGTHSVGVQRQYCGALGKRANCQCAVSVHYVAPRAHYPLDMRLYLPEGWLGDQKRLDRAHVPEDQRRALTKGQIALELLDRARGEGLPGGVVVADVGYGVSGPFRDGLAGRGLHYVVGVTDEMVVFAEEPRWVAPMASTGGWPRKRHRLAEDSPRPVSLKDLAARAPRRKVTWREGSEGPMWGRFAWLRVWPGQGWSTGQCAGAAPIRLLIEEQADGKLKYAFSNLPADASRIRAVRLWRSRWPVEEYHKALKTGLGAERLQLETAGRLFAAVAIMGVVAWRLIALKERLRSDPEAPAERSGLDQLELEVLRRELGRPIGTVREVVLAAGRLGGHMNRKRDGMPGWQTLWIGMLRLRTLAEGVRLGRDLRFGE</sequence>
<dbReference type="AlphaFoldDB" id="A0A518GXX1"/>
<dbReference type="Gene3D" id="1.10.740.10">
    <property type="entry name" value="Transferase Inhibitor Protein From Tn5, Chain"/>
    <property type="match status" value="1"/>
</dbReference>
<evidence type="ECO:0000259" key="2">
    <source>
        <dbReference type="Pfam" id="PF13546"/>
    </source>
</evidence>
<organism evidence="3 4">
    <name type="scientific">Tautonia plasticadhaerens</name>
    <dbReference type="NCBI Taxonomy" id="2527974"/>
    <lineage>
        <taxon>Bacteria</taxon>
        <taxon>Pseudomonadati</taxon>
        <taxon>Planctomycetota</taxon>
        <taxon>Planctomycetia</taxon>
        <taxon>Isosphaerales</taxon>
        <taxon>Isosphaeraceae</taxon>
        <taxon>Tautonia</taxon>
    </lineage>
</organism>
<dbReference type="PANTHER" id="PTHR33627">
    <property type="entry name" value="TRANSPOSASE"/>
    <property type="match status" value="1"/>
</dbReference>
<dbReference type="InterPro" id="IPR039365">
    <property type="entry name" value="IS701-like"/>
</dbReference>
<proteinExistence type="predicted"/>
<dbReference type="EC" id="3.1.-.-" evidence="3"/>
<dbReference type="InterPro" id="IPR038721">
    <property type="entry name" value="IS701-like_DDE_dom"/>
</dbReference>
<dbReference type="PANTHER" id="PTHR33627:SF1">
    <property type="entry name" value="TRANSPOSASE"/>
    <property type="match status" value="1"/>
</dbReference>
<keyword evidence="3" id="KW-0378">Hydrolase</keyword>
<accession>A0A518GXX1</accession>
<name>A0A518GXX1_9BACT</name>
<protein>
    <submittedName>
        <fullName evidence="3">Transposase for transposon Tn5</fullName>
        <ecNumber evidence="3">3.1.-.-</ecNumber>
    </submittedName>
</protein>
<dbReference type="Pfam" id="PF02281">
    <property type="entry name" value="Dimer_Tnp_Tn5"/>
    <property type="match status" value="1"/>
</dbReference>
<dbReference type="Proteomes" id="UP000317835">
    <property type="component" value="Chromosome"/>
</dbReference>
<evidence type="ECO:0000313" key="3">
    <source>
        <dbReference type="EMBL" id="QDV33439.1"/>
    </source>
</evidence>
<dbReference type="EMBL" id="CP036426">
    <property type="protein sequence ID" value="QDV33439.1"/>
    <property type="molecule type" value="Genomic_DNA"/>
</dbReference>
<dbReference type="NCBIfam" id="NF033540">
    <property type="entry name" value="transpos_IS701"/>
    <property type="match status" value="1"/>
</dbReference>
<dbReference type="GO" id="GO:0016787">
    <property type="term" value="F:hydrolase activity"/>
    <property type="evidence" value="ECO:0007669"/>
    <property type="project" value="UniProtKB-KW"/>
</dbReference>
<evidence type="ECO:0000259" key="1">
    <source>
        <dbReference type="Pfam" id="PF02281"/>
    </source>
</evidence>
<dbReference type="OrthoDB" id="5525203at2"/>
<dbReference type="Gene3D" id="3.90.350.10">
    <property type="entry name" value="Transposase Inhibitor Protein From Tn5, Chain A, domain 1"/>
    <property type="match status" value="1"/>
</dbReference>
<dbReference type="Pfam" id="PF13546">
    <property type="entry name" value="DDE_5"/>
    <property type="match status" value="1"/>
</dbReference>
<dbReference type="InterPro" id="IPR012337">
    <property type="entry name" value="RNaseH-like_sf"/>
</dbReference>
<dbReference type="KEGG" id="tpla:ElP_13100"/>
<evidence type="ECO:0000313" key="4">
    <source>
        <dbReference type="Proteomes" id="UP000317835"/>
    </source>
</evidence>
<reference evidence="3 4" key="1">
    <citation type="submission" date="2019-02" db="EMBL/GenBank/DDBJ databases">
        <title>Deep-cultivation of Planctomycetes and their phenomic and genomic characterization uncovers novel biology.</title>
        <authorList>
            <person name="Wiegand S."/>
            <person name="Jogler M."/>
            <person name="Boedeker C."/>
            <person name="Pinto D."/>
            <person name="Vollmers J."/>
            <person name="Rivas-Marin E."/>
            <person name="Kohn T."/>
            <person name="Peeters S.H."/>
            <person name="Heuer A."/>
            <person name="Rast P."/>
            <person name="Oberbeckmann S."/>
            <person name="Bunk B."/>
            <person name="Jeske O."/>
            <person name="Meyerdierks A."/>
            <person name="Storesund J.E."/>
            <person name="Kallscheuer N."/>
            <person name="Luecker S."/>
            <person name="Lage O.M."/>
            <person name="Pohl T."/>
            <person name="Merkel B.J."/>
            <person name="Hornburger P."/>
            <person name="Mueller R.-W."/>
            <person name="Bruemmer F."/>
            <person name="Labrenz M."/>
            <person name="Spormann A.M."/>
            <person name="Op den Camp H."/>
            <person name="Overmann J."/>
            <person name="Amann R."/>
            <person name="Jetten M.S.M."/>
            <person name="Mascher T."/>
            <person name="Medema M.H."/>
            <person name="Devos D.P."/>
            <person name="Kaster A.-K."/>
            <person name="Ovreas L."/>
            <person name="Rohde M."/>
            <person name="Galperin M.Y."/>
            <person name="Jogler C."/>
        </authorList>
    </citation>
    <scope>NUCLEOTIDE SEQUENCE [LARGE SCALE GENOMIC DNA]</scope>
    <source>
        <strain evidence="3 4">ElP</strain>
    </source>
</reference>
<gene>
    <name evidence="3" type="primary">tnpA_1</name>
    <name evidence="3" type="ORF">ElP_13100</name>
</gene>
<feature type="domain" description="Transposase IS701-like DDE" evidence="2">
    <location>
        <begin position="12"/>
        <end position="241"/>
    </location>
</feature>
<keyword evidence="4" id="KW-1185">Reference proteome</keyword>
<feature type="domain" description="Transposase Tn5 dimerisation" evidence="1">
    <location>
        <begin position="340"/>
        <end position="430"/>
    </location>
</feature>
<dbReference type="InterPro" id="IPR003201">
    <property type="entry name" value="Transposase_Tn5"/>
</dbReference>
<dbReference type="SUPFAM" id="SSF53098">
    <property type="entry name" value="Ribonuclease H-like"/>
    <property type="match status" value="1"/>
</dbReference>
<dbReference type="InterPro" id="IPR014737">
    <property type="entry name" value="Transposase_Tn5-like_C"/>
</dbReference>